<evidence type="ECO:0000313" key="5">
    <source>
        <dbReference type="EMBL" id="EZG45095.1"/>
    </source>
</evidence>
<feature type="region of interest" description="Disordered" evidence="2">
    <location>
        <begin position="1234"/>
        <end position="1253"/>
    </location>
</feature>
<dbReference type="PROSITE" id="PS50156">
    <property type="entry name" value="SSD"/>
    <property type="match status" value="1"/>
</dbReference>
<evidence type="ECO:0000256" key="3">
    <source>
        <dbReference type="SAM" id="Phobius"/>
    </source>
</evidence>
<evidence type="ECO:0000259" key="4">
    <source>
        <dbReference type="PROSITE" id="PS50156"/>
    </source>
</evidence>
<evidence type="ECO:0000313" key="6">
    <source>
        <dbReference type="Proteomes" id="UP000019763"/>
    </source>
</evidence>
<dbReference type="Pfam" id="PF12349">
    <property type="entry name" value="Sterol-sensing"/>
    <property type="match status" value="1"/>
</dbReference>
<feature type="transmembrane region" description="Helical" evidence="3">
    <location>
        <begin position="1095"/>
        <end position="1113"/>
    </location>
</feature>
<dbReference type="OMA" id="KPLCAVM"/>
<feature type="transmembrane region" description="Helical" evidence="3">
    <location>
        <begin position="453"/>
        <end position="472"/>
    </location>
</feature>
<dbReference type="PANTHER" id="PTHR10796:SF92">
    <property type="entry name" value="PATCHED-RELATED, ISOFORM A"/>
    <property type="match status" value="1"/>
</dbReference>
<dbReference type="RefSeq" id="XP_011132558.1">
    <property type="nucleotide sequence ID" value="XM_011134256.1"/>
</dbReference>
<dbReference type="Gene3D" id="1.20.1640.10">
    <property type="entry name" value="Multidrug efflux transporter AcrB transmembrane domain"/>
    <property type="match status" value="2"/>
</dbReference>
<proteinExistence type="inferred from homology"/>
<dbReference type="InterPro" id="IPR053958">
    <property type="entry name" value="HMGCR/SNAP/NPC1-like_SSD"/>
</dbReference>
<sequence length="1253" mass="141111">MVGFEAEPSANPRSNALKKISRLKALALERFRHVFYEVGGFIYDFPLWFIIGSLTIGLVAGLSFLNIQFETRADNLYALPASQARAELAKQASLFGDPPRISMVFVVSKDNSNVLTKPVLSKLERLDQYIQRNLTSDEEGWRFDDVCYRQYLKFGSDQKTVETVPPCVSMTPLDLYRNSRMYGVPIATRVWPYVPNLSQNKIVKADLAVTDPGIQRLPSGTVKLFNATGFLMLYDTASDKAVKAKSMEWEQAFINFINHDLKPFSADPGEFAKPDELLFSDFEDHDWRDFKVFVNAERSWQDELARSTKFDARLMRDYVIAYVIIATYMVVFNHTRNLVRSKSMCGFMGSVSALLGYLAGGGICYWAGLKHTPTMHASPFLVLAIGLDNTFVVLNFYTLSYSQTAKPKDRCRNALTDSGIALFITTFTSILSFAVGALGPYTAVRNFCIQTGTGLAGGFVFNIVFFYPFLCLEARAESQGRIFFLPDHWLQKLPPSTLTADSLRLLRTGGSPGGSPDSLVGPDHPGRRADPFQSTVASTQLAIELGSWHPRDPKLRDSRELNSLRHRFINCRSMFEVATLQWLFTDRLRELSEEVGKRNISLHDPMLLDDASSVLPTEGKVDLLETPTKDMLNCDIKAAHELSSMALHLCEEPRGNKGKRTRHVLLRRVGPLLVNKAFQFWMLFGMIVYLVVFAYTTVFGLTAGLDLQNLTPPDSYLREAFAVSHDKFPIFPQQTYITFTTPNDPDDSEIMKNFLSTRYGIREPESLTDQVMGFMRAEVGSETNQYLSTLGDIPWWKDETIVALLEMDRRLRALDEVQDVLNGMILFYQEYVRHITQPGSMDAVENIPIDDAAQDSARRLRFYEHLNNWLSGGVVGVHVRDQFVFDVDGRRPPVVLTSGAQMPQLLAFRLMVFNYNFLDSYSQSQYMLKVRALMKEFSEWAKRKPRADLQLTGSFTQMPKHKQRDYDAPLPPYQDILNKMHFSQPAIRRLIISEQSGSEAETDSTSRSSSTSGSVLPHTWFTSQAFMDTFLYFETDAMIWTSTALNMLTAFVSIIIASSILMKGFTNVVLVTLMICAVDIGVFGGMAMLGIQLNILSMILLVLSIGFSVDYTVHVIHTFCHTLGKNPNARAVETLILICSPVTHGAISTLLGILPIYFRKEFVMTNFFWMMALVIFFGFLNGVIFLPIIMAKSGNLLDHSAQQRHALDTSTDELVDALLTTKWLNKPNLDVDALGSDRGTTNESLPRQADTTM</sequence>
<feature type="transmembrane region" description="Helical" evidence="3">
    <location>
        <begin position="420"/>
        <end position="441"/>
    </location>
</feature>
<keyword evidence="3" id="KW-0472">Membrane</keyword>
<feature type="transmembrane region" description="Helical" evidence="3">
    <location>
        <begin position="1168"/>
        <end position="1189"/>
    </location>
</feature>
<feature type="transmembrane region" description="Helical" evidence="3">
    <location>
        <begin position="45"/>
        <end position="65"/>
    </location>
</feature>
<gene>
    <name evidence="5" type="ORF">GNI_140710</name>
</gene>
<keyword evidence="3" id="KW-1133">Transmembrane helix</keyword>
<comment type="caution">
    <text evidence="5">The sequence shown here is derived from an EMBL/GenBank/DDBJ whole genome shotgun (WGS) entry which is preliminary data.</text>
</comment>
<feature type="transmembrane region" description="Helical" evidence="3">
    <location>
        <begin position="1068"/>
        <end position="1089"/>
    </location>
</feature>
<evidence type="ECO:0000256" key="2">
    <source>
        <dbReference type="SAM" id="MobiDB-lite"/>
    </source>
</evidence>
<dbReference type="SUPFAM" id="SSF82866">
    <property type="entry name" value="Multidrug efflux transporter AcrB transmembrane domain"/>
    <property type="match status" value="2"/>
</dbReference>
<protein>
    <submittedName>
        <fullName evidence="5">Patched family protein</fullName>
    </submittedName>
</protein>
<feature type="region of interest" description="Disordered" evidence="2">
    <location>
        <begin position="509"/>
        <end position="532"/>
    </location>
</feature>
<dbReference type="GeneID" id="22914984"/>
<comment type="similarity">
    <text evidence="1">Belongs to the patched family.</text>
</comment>
<accession>A0A023B0B4</accession>
<dbReference type="OrthoDB" id="6510177at2759"/>
<feature type="transmembrane region" description="Helical" evidence="3">
    <location>
        <begin position="380"/>
        <end position="399"/>
    </location>
</feature>
<dbReference type="GO" id="GO:0016020">
    <property type="term" value="C:membrane"/>
    <property type="evidence" value="ECO:0007669"/>
    <property type="project" value="TreeGrafter"/>
</dbReference>
<feature type="transmembrane region" description="Helical" evidence="3">
    <location>
        <begin position="1134"/>
        <end position="1156"/>
    </location>
</feature>
<dbReference type="Proteomes" id="UP000019763">
    <property type="component" value="Unassembled WGS sequence"/>
</dbReference>
<organism evidence="5 6">
    <name type="scientific">Gregarina niphandrodes</name>
    <name type="common">Septate eugregarine</name>
    <dbReference type="NCBI Taxonomy" id="110365"/>
    <lineage>
        <taxon>Eukaryota</taxon>
        <taxon>Sar</taxon>
        <taxon>Alveolata</taxon>
        <taxon>Apicomplexa</taxon>
        <taxon>Conoidasida</taxon>
        <taxon>Gregarinasina</taxon>
        <taxon>Eugregarinorida</taxon>
        <taxon>Gregarinidae</taxon>
        <taxon>Gregarina</taxon>
    </lineage>
</organism>
<feature type="transmembrane region" description="Helical" evidence="3">
    <location>
        <begin position="345"/>
        <end position="368"/>
    </location>
</feature>
<name>A0A023B0B4_GRENI</name>
<keyword evidence="3" id="KW-0812">Transmembrane</keyword>
<dbReference type="EMBL" id="AFNH02001041">
    <property type="protein sequence ID" value="EZG45095.1"/>
    <property type="molecule type" value="Genomic_DNA"/>
</dbReference>
<feature type="transmembrane region" description="Helical" evidence="3">
    <location>
        <begin position="1037"/>
        <end position="1061"/>
    </location>
</feature>
<reference evidence="5" key="1">
    <citation type="submission" date="2013-12" db="EMBL/GenBank/DDBJ databases">
        <authorList>
            <person name="Omoto C.K."/>
            <person name="Sibley D."/>
            <person name="Venepally P."/>
            <person name="Hadjithomas M."/>
            <person name="Karamycheva S."/>
            <person name="Brunk B."/>
            <person name="Roos D."/>
            <person name="Caler E."/>
            <person name="Lorenzi H."/>
        </authorList>
    </citation>
    <scope>NUCLEOTIDE SEQUENCE</scope>
</reference>
<feature type="transmembrane region" description="Helical" evidence="3">
    <location>
        <begin position="680"/>
        <end position="705"/>
    </location>
</feature>
<feature type="domain" description="SSD" evidence="4">
    <location>
        <begin position="314"/>
        <end position="472"/>
    </location>
</feature>
<keyword evidence="6" id="KW-1185">Reference proteome</keyword>
<dbReference type="eggNOG" id="KOG1934">
    <property type="taxonomic scope" value="Eukaryota"/>
</dbReference>
<dbReference type="InterPro" id="IPR051697">
    <property type="entry name" value="Patched_domain-protein"/>
</dbReference>
<evidence type="ECO:0000256" key="1">
    <source>
        <dbReference type="ARBA" id="ARBA00005585"/>
    </source>
</evidence>
<feature type="compositionally biased region" description="Polar residues" evidence="2">
    <location>
        <begin position="1238"/>
        <end position="1253"/>
    </location>
</feature>
<dbReference type="PANTHER" id="PTHR10796">
    <property type="entry name" value="PATCHED-RELATED"/>
    <property type="match status" value="1"/>
</dbReference>
<dbReference type="InterPro" id="IPR000731">
    <property type="entry name" value="SSD"/>
</dbReference>
<dbReference type="VEuPathDB" id="CryptoDB:GNI_140710"/>
<dbReference type="AlphaFoldDB" id="A0A023B0B4"/>